<dbReference type="EMBL" id="JBHSKJ010000002">
    <property type="protein sequence ID" value="MFC5143825.1"/>
    <property type="molecule type" value="Genomic_DNA"/>
</dbReference>
<comment type="caution">
    <text evidence="2">The sequence shown here is derived from an EMBL/GenBank/DDBJ whole genome shotgun (WGS) entry which is preliminary data.</text>
</comment>
<evidence type="ECO:0000313" key="2">
    <source>
        <dbReference type="EMBL" id="MFC5143825.1"/>
    </source>
</evidence>
<proteinExistence type="predicted"/>
<reference evidence="3" key="1">
    <citation type="journal article" date="2019" name="Int. J. Syst. Evol. Microbiol.">
        <title>The Global Catalogue of Microorganisms (GCM) 10K type strain sequencing project: providing services to taxonomists for standard genome sequencing and annotation.</title>
        <authorList>
            <consortium name="The Broad Institute Genomics Platform"/>
            <consortium name="The Broad Institute Genome Sequencing Center for Infectious Disease"/>
            <person name="Wu L."/>
            <person name="Ma J."/>
        </authorList>
    </citation>
    <scope>NUCLEOTIDE SEQUENCE [LARGE SCALE GENOMIC DNA]</scope>
    <source>
        <strain evidence="3">CGMCC 4.1641</strain>
    </source>
</reference>
<gene>
    <name evidence="2" type="ORF">ACFPP6_03860</name>
</gene>
<evidence type="ECO:0000259" key="1">
    <source>
        <dbReference type="Pfam" id="PF04149"/>
    </source>
</evidence>
<organism evidence="2 3">
    <name type="scientific">Streptomyces aureoversilis</name>
    <dbReference type="NCBI Taxonomy" id="67277"/>
    <lineage>
        <taxon>Bacteria</taxon>
        <taxon>Bacillati</taxon>
        <taxon>Actinomycetota</taxon>
        <taxon>Actinomycetes</taxon>
        <taxon>Kitasatosporales</taxon>
        <taxon>Streptomycetaceae</taxon>
        <taxon>Streptomyces</taxon>
    </lineage>
</organism>
<dbReference type="Pfam" id="PF04149">
    <property type="entry name" value="DUF397"/>
    <property type="match status" value="1"/>
</dbReference>
<accession>A0ABV9ZTP3</accession>
<keyword evidence="3" id="KW-1185">Reference proteome</keyword>
<evidence type="ECO:0000313" key="3">
    <source>
        <dbReference type="Proteomes" id="UP001596222"/>
    </source>
</evidence>
<dbReference type="InterPro" id="IPR007278">
    <property type="entry name" value="DUF397"/>
</dbReference>
<sequence length="64" mass="6823">MSALPWQKSSYSEAASACLYLAATPSGAVLLRESDIPDAVLATTHTRLRPLIARIKAGTLCRAH</sequence>
<name>A0ABV9ZTP3_9ACTN</name>
<protein>
    <submittedName>
        <fullName evidence="2">DUF397 domain-containing protein</fullName>
    </submittedName>
</protein>
<dbReference type="Proteomes" id="UP001596222">
    <property type="component" value="Unassembled WGS sequence"/>
</dbReference>
<feature type="domain" description="DUF397" evidence="1">
    <location>
        <begin position="5"/>
        <end position="56"/>
    </location>
</feature>
<dbReference type="RefSeq" id="WP_382037208.1">
    <property type="nucleotide sequence ID" value="NZ_JBHSKJ010000002.1"/>
</dbReference>